<feature type="compositionally biased region" description="Basic and acidic residues" evidence="1">
    <location>
        <begin position="187"/>
        <end position="196"/>
    </location>
</feature>
<name>A0AAD5BQR7_AMBAR</name>
<organism evidence="2 3">
    <name type="scientific">Ambrosia artemisiifolia</name>
    <name type="common">Common ragweed</name>
    <dbReference type="NCBI Taxonomy" id="4212"/>
    <lineage>
        <taxon>Eukaryota</taxon>
        <taxon>Viridiplantae</taxon>
        <taxon>Streptophyta</taxon>
        <taxon>Embryophyta</taxon>
        <taxon>Tracheophyta</taxon>
        <taxon>Spermatophyta</taxon>
        <taxon>Magnoliopsida</taxon>
        <taxon>eudicotyledons</taxon>
        <taxon>Gunneridae</taxon>
        <taxon>Pentapetalae</taxon>
        <taxon>asterids</taxon>
        <taxon>campanulids</taxon>
        <taxon>Asterales</taxon>
        <taxon>Asteraceae</taxon>
        <taxon>Asteroideae</taxon>
        <taxon>Heliantheae alliance</taxon>
        <taxon>Heliantheae</taxon>
        <taxon>Ambrosia</taxon>
    </lineage>
</organism>
<dbReference type="EMBL" id="JAMZMK010011301">
    <property type="protein sequence ID" value="KAI7727906.1"/>
    <property type="molecule type" value="Genomic_DNA"/>
</dbReference>
<proteinExistence type="predicted"/>
<accession>A0AAD5BQR7</accession>
<protein>
    <submittedName>
        <fullName evidence="2">Uncharacterized protein</fullName>
    </submittedName>
</protein>
<dbReference type="PANTHER" id="PTHR37722:SF2">
    <property type="entry name" value="OS01G0167700 PROTEIN"/>
    <property type="match status" value="1"/>
</dbReference>
<sequence length="222" mass="24607">MHNEIPDFSTPGDDWLFEEKCNTENKKPCYASMNTSETQMGSPFGPFDSDFNPKFYADEKPAEHDAFSGNLFSDENINVKSGHHELFDGVSKEEKDSPKMQFQESVSTGETKSVTLPAISRTRHQRNYSSSENGAPVNTLESENIESENHSYCEESNVKTPEMTPGPNAALSPLRSEGGSSSVEMPQKVEEYDVPKECANGTKTSLLSRSELKCEGPDRSCK</sequence>
<feature type="region of interest" description="Disordered" evidence="1">
    <location>
        <begin position="90"/>
        <end position="204"/>
    </location>
</feature>
<feature type="non-terminal residue" evidence="2">
    <location>
        <position position="1"/>
    </location>
</feature>
<gene>
    <name evidence="2" type="ORF">M8C21_010195</name>
</gene>
<dbReference type="AlphaFoldDB" id="A0AAD5BQR7"/>
<evidence type="ECO:0000313" key="3">
    <source>
        <dbReference type="Proteomes" id="UP001206925"/>
    </source>
</evidence>
<reference evidence="2" key="1">
    <citation type="submission" date="2022-06" db="EMBL/GenBank/DDBJ databases">
        <title>Uncovering the hologenomic basis of an extraordinary plant invasion.</title>
        <authorList>
            <person name="Bieker V.C."/>
            <person name="Martin M.D."/>
            <person name="Gilbert T."/>
            <person name="Hodgins K."/>
            <person name="Battlay P."/>
            <person name="Petersen B."/>
            <person name="Wilson J."/>
        </authorList>
    </citation>
    <scope>NUCLEOTIDE SEQUENCE</scope>
    <source>
        <strain evidence="2">AA19_3_7</strain>
        <tissue evidence="2">Leaf</tissue>
    </source>
</reference>
<feature type="compositionally biased region" description="Polar residues" evidence="1">
    <location>
        <begin position="100"/>
        <end position="114"/>
    </location>
</feature>
<evidence type="ECO:0000313" key="2">
    <source>
        <dbReference type="EMBL" id="KAI7727906.1"/>
    </source>
</evidence>
<feature type="compositionally biased region" description="Basic and acidic residues" evidence="1">
    <location>
        <begin position="147"/>
        <end position="157"/>
    </location>
</feature>
<evidence type="ECO:0000256" key="1">
    <source>
        <dbReference type="SAM" id="MobiDB-lite"/>
    </source>
</evidence>
<keyword evidence="3" id="KW-1185">Reference proteome</keyword>
<comment type="caution">
    <text evidence="2">The sequence shown here is derived from an EMBL/GenBank/DDBJ whole genome shotgun (WGS) entry which is preliminary data.</text>
</comment>
<dbReference type="PANTHER" id="PTHR37722">
    <property type="entry name" value="OS01G0167700 PROTEIN"/>
    <property type="match status" value="1"/>
</dbReference>
<dbReference type="Proteomes" id="UP001206925">
    <property type="component" value="Unassembled WGS sequence"/>
</dbReference>